<dbReference type="KEGG" id="iis:EYM_00140"/>
<gene>
    <name evidence="5" type="ORF">EYM_00140</name>
</gene>
<dbReference type="STRING" id="940295.EYM_00140"/>
<sequence length="219" mass="24676">MTWIIFTTASLDGRIATTEGDSKLSCEHDLQLLHKFRCWSDLVLVGANTAIADDPGLFVKRIKCSRQPYRGVVDGKLRIPTNLRLFRDQPWLSMVVTTTYGIRSNPTKYRFLINRGVKVVIVGNGPSIDMKEARMRLEEMGIRRVLIEGGGKLNWSLIKEDVVDRLEITYVGRVLGAGVPIIDGEGFKRVSEAPLFAPVDIRICKCGRCVHVSWIRSFK</sequence>
<dbReference type="OrthoDB" id="15112at2157"/>
<evidence type="ECO:0000313" key="5">
    <source>
        <dbReference type="EMBL" id="ALU11343.1"/>
    </source>
</evidence>
<evidence type="ECO:0000256" key="3">
    <source>
        <dbReference type="ARBA" id="ARBA00023002"/>
    </source>
</evidence>
<accession>A0A0U3FLT9</accession>
<dbReference type="RefSeq" id="WP_168050128.1">
    <property type="nucleotide sequence ID" value="NZ_CP006867.1"/>
</dbReference>
<dbReference type="Gene3D" id="3.40.430.10">
    <property type="entry name" value="Dihydrofolate Reductase, subunit A"/>
    <property type="match status" value="1"/>
</dbReference>
<evidence type="ECO:0000259" key="4">
    <source>
        <dbReference type="Pfam" id="PF01872"/>
    </source>
</evidence>
<dbReference type="PANTHER" id="PTHR38011:SF7">
    <property type="entry name" value="2,5-DIAMINO-6-RIBOSYLAMINO-4(3H)-PYRIMIDINONE 5'-PHOSPHATE REDUCTASE"/>
    <property type="match status" value="1"/>
</dbReference>
<dbReference type="Pfam" id="PF01872">
    <property type="entry name" value="RibD_C"/>
    <property type="match status" value="1"/>
</dbReference>
<protein>
    <submittedName>
        <fullName evidence="5">5-amino-6-(5-phosphoribosylamino)uracil reductase</fullName>
    </submittedName>
</protein>
<dbReference type="AlphaFoldDB" id="A0A0U3FLT9"/>
<keyword evidence="3" id="KW-0560">Oxidoreductase</keyword>
<dbReference type="PATRIC" id="fig|940295.4.peg.28"/>
<dbReference type="GO" id="GO:0008703">
    <property type="term" value="F:5-amino-6-(5-phosphoribosylamino)uracil reductase activity"/>
    <property type="evidence" value="ECO:0007669"/>
    <property type="project" value="InterPro"/>
</dbReference>
<dbReference type="Proteomes" id="UP000060778">
    <property type="component" value="Chromosome"/>
</dbReference>
<dbReference type="GeneID" id="30679447"/>
<dbReference type="InterPro" id="IPR002734">
    <property type="entry name" value="RibDG_C"/>
</dbReference>
<dbReference type="EMBL" id="CP006867">
    <property type="protein sequence ID" value="ALU11343.1"/>
    <property type="molecule type" value="Genomic_DNA"/>
</dbReference>
<organism evidence="5 6">
    <name type="scientific">Ignicoccus islandicus DSM 13165</name>
    <dbReference type="NCBI Taxonomy" id="940295"/>
    <lineage>
        <taxon>Archaea</taxon>
        <taxon>Thermoproteota</taxon>
        <taxon>Thermoprotei</taxon>
        <taxon>Desulfurococcales</taxon>
        <taxon>Desulfurococcaceae</taxon>
        <taxon>Ignicoccus</taxon>
    </lineage>
</organism>
<evidence type="ECO:0000256" key="2">
    <source>
        <dbReference type="ARBA" id="ARBA00022857"/>
    </source>
</evidence>
<feature type="domain" description="Bacterial bifunctional deaminase-reductase C-terminal" evidence="4">
    <location>
        <begin position="4"/>
        <end position="189"/>
    </location>
</feature>
<evidence type="ECO:0000256" key="1">
    <source>
        <dbReference type="ARBA" id="ARBA00005104"/>
    </source>
</evidence>
<comment type="pathway">
    <text evidence="1">Cofactor biosynthesis; riboflavin biosynthesis.</text>
</comment>
<dbReference type="InterPro" id="IPR024072">
    <property type="entry name" value="DHFR-like_dom_sf"/>
</dbReference>
<keyword evidence="6" id="KW-1185">Reference proteome</keyword>
<keyword evidence="2" id="KW-0521">NADP</keyword>
<dbReference type="GO" id="GO:0009231">
    <property type="term" value="P:riboflavin biosynthetic process"/>
    <property type="evidence" value="ECO:0007669"/>
    <property type="project" value="InterPro"/>
</dbReference>
<name>A0A0U3FLT9_9CREN</name>
<evidence type="ECO:0000313" key="6">
    <source>
        <dbReference type="Proteomes" id="UP000060778"/>
    </source>
</evidence>
<reference evidence="5 6" key="1">
    <citation type="submission" date="2013-11" db="EMBL/GenBank/DDBJ databases">
        <title>Comparative genomics of Ignicoccus.</title>
        <authorList>
            <person name="Podar M."/>
        </authorList>
    </citation>
    <scope>NUCLEOTIDE SEQUENCE [LARGE SCALE GENOMIC DNA]</scope>
    <source>
        <strain evidence="5 6">DSM 13165</strain>
    </source>
</reference>
<dbReference type="SUPFAM" id="SSF53597">
    <property type="entry name" value="Dihydrofolate reductase-like"/>
    <property type="match status" value="1"/>
</dbReference>
<proteinExistence type="predicted"/>
<dbReference type="PANTHER" id="PTHR38011">
    <property type="entry name" value="DIHYDROFOLATE REDUCTASE FAMILY PROTEIN (AFU_ORTHOLOGUE AFUA_8G06820)"/>
    <property type="match status" value="1"/>
</dbReference>
<dbReference type="InterPro" id="IPR050765">
    <property type="entry name" value="Riboflavin_Biosynth_HTPR"/>
</dbReference>